<name>A0ABW0JYP5_9GAMM</name>
<sequence>MNAAASHVDAVHRARVLRALGMVPWVRRAAPTPLATQEDITAAPPVQGDDAPGACVVVLPGGCAMRELDLLGRTFGACGAWLARAARVSVNAAGELAEAPPAARAYLVFGETQAHALGRSLPAEVMQRAQIVLVDEPSQVLSHAASKRRLWTAVRTLHRALAGVTG</sequence>
<evidence type="ECO:0000313" key="1">
    <source>
        <dbReference type="EMBL" id="MFC5440670.1"/>
    </source>
</evidence>
<dbReference type="EMBL" id="JBHSMM010000002">
    <property type="protein sequence ID" value="MFC5440670.1"/>
    <property type="molecule type" value="Genomic_DNA"/>
</dbReference>
<organism evidence="1 2">
    <name type="scientific">Rhodanobacter ginsenosidimutans</name>
    <dbReference type="NCBI Taxonomy" id="490571"/>
    <lineage>
        <taxon>Bacteria</taxon>
        <taxon>Pseudomonadati</taxon>
        <taxon>Pseudomonadota</taxon>
        <taxon>Gammaproteobacteria</taxon>
        <taxon>Lysobacterales</taxon>
        <taxon>Rhodanobacteraceae</taxon>
        <taxon>Rhodanobacter</taxon>
    </lineage>
</organism>
<proteinExistence type="predicted"/>
<gene>
    <name evidence="1" type="ORF">ACFPK0_11650</name>
</gene>
<reference evidence="2" key="1">
    <citation type="journal article" date="2019" name="Int. J. Syst. Evol. Microbiol.">
        <title>The Global Catalogue of Microorganisms (GCM) 10K type strain sequencing project: providing services to taxonomists for standard genome sequencing and annotation.</title>
        <authorList>
            <consortium name="The Broad Institute Genomics Platform"/>
            <consortium name="The Broad Institute Genome Sequencing Center for Infectious Disease"/>
            <person name="Wu L."/>
            <person name="Ma J."/>
        </authorList>
    </citation>
    <scope>NUCLEOTIDE SEQUENCE [LARGE SCALE GENOMIC DNA]</scope>
    <source>
        <strain evidence="2">KACC 12822</strain>
    </source>
</reference>
<evidence type="ECO:0008006" key="3">
    <source>
        <dbReference type="Google" id="ProtNLM"/>
    </source>
</evidence>
<accession>A0ABW0JYP5</accession>
<keyword evidence="2" id="KW-1185">Reference proteome</keyword>
<protein>
    <recommendedName>
        <fullName evidence="3">Uracil-DNA glycosylase-like domain-containing protein</fullName>
    </recommendedName>
</protein>
<dbReference type="RefSeq" id="WP_377340956.1">
    <property type="nucleotide sequence ID" value="NZ_JALBWS010000013.1"/>
</dbReference>
<dbReference type="Proteomes" id="UP001596018">
    <property type="component" value="Unassembled WGS sequence"/>
</dbReference>
<evidence type="ECO:0000313" key="2">
    <source>
        <dbReference type="Proteomes" id="UP001596018"/>
    </source>
</evidence>
<comment type="caution">
    <text evidence="1">The sequence shown here is derived from an EMBL/GenBank/DDBJ whole genome shotgun (WGS) entry which is preliminary data.</text>
</comment>